<protein>
    <recommendedName>
        <fullName evidence="1">C2H2-type domain-containing protein</fullName>
    </recommendedName>
</protein>
<dbReference type="InterPro" id="IPR036236">
    <property type="entry name" value="Znf_C2H2_sf"/>
</dbReference>
<dbReference type="Pfam" id="PF00096">
    <property type="entry name" value="zf-C2H2"/>
    <property type="match status" value="1"/>
</dbReference>
<sequence length="112" mass="12583">QEAVSAHRDSQGLAMGTMSAQQLADMFGPAGAGHRCSCGKTYKYKQSLALHQRVFCSKEPTVACPLCPKKCYRNRDLQMHLRTTHPDRAEEFAFTQGYNTARQPASPRKEFF</sequence>
<dbReference type="Gene3D" id="3.30.160.60">
    <property type="entry name" value="Classic Zinc Finger"/>
    <property type="match status" value="1"/>
</dbReference>
<gene>
    <name evidence="2" type="ORF">g.56004</name>
</gene>
<proteinExistence type="predicted"/>
<evidence type="ECO:0000313" key="2">
    <source>
        <dbReference type="EMBL" id="JAS84272.1"/>
    </source>
</evidence>
<dbReference type="AlphaFoldDB" id="A0A1B6IBJ2"/>
<name>A0A1B6IBJ2_9HEMI</name>
<dbReference type="PROSITE" id="PS00028">
    <property type="entry name" value="ZINC_FINGER_C2H2_1"/>
    <property type="match status" value="1"/>
</dbReference>
<organism evidence="2">
    <name type="scientific">Homalodisca liturata</name>
    <dbReference type="NCBI Taxonomy" id="320908"/>
    <lineage>
        <taxon>Eukaryota</taxon>
        <taxon>Metazoa</taxon>
        <taxon>Ecdysozoa</taxon>
        <taxon>Arthropoda</taxon>
        <taxon>Hexapoda</taxon>
        <taxon>Insecta</taxon>
        <taxon>Pterygota</taxon>
        <taxon>Neoptera</taxon>
        <taxon>Paraneoptera</taxon>
        <taxon>Hemiptera</taxon>
        <taxon>Auchenorrhyncha</taxon>
        <taxon>Membracoidea</taxon>
        <taxon>Cicadellidae</taxon>
        <taxon>Cicadellinae</taxon>
        <taxon>Proconiini</taxon>
        <taxon>Homalodisca</taxon>
    </lineage>
</organism>
<accession>A0A1B6IBJ2</accession>
<feature type="non-terminal residue" evidence="2">
    <location>
        <position position="1"/>
    </location>
</feature>
<dbReference type="EMBL" id="GECU01023434">
    <property type="protein sequence ID" value="JAS84272.1"/>
    <property type="molecule type" value="Transcribed_RNA"/>
</dbReference>
<dbReference type="InterPro" id="IPR013087">
    <property type="entry name" value="Znf_C2H2_type"/>
</dbReference>
<reference evidence="2" key="1">
    <citation type="submission" date="2015-11" db="EMBL/GenBank/DDBJ databases">
        <title>De novo transcriptome assembly of four potential Pierce s Disease insect vectors from Arizona vineyards.</title>
        <authorList>
            <person name="Tassone E.E."/>
        </authorList>
    </citation>
    <scope>NUCLEOTIDE SEQUENCE</scope>
</reference>
<feature type="domain" description="C2H2-type" evidence="1">
    <location>
        <begin position="64"/>
        <end position="85"/>
    </location>
</feature>
<evidence type="ECO:0000259" key="1">
    <source>
        <dbReference type="PROSITE" id="PS00028"/>
    </source>
</evidence>
<dbReference type="SUPFAM" id="SSF57667">
    <property type="entry name" value="beta-beta-alpha zinc fingers"/>
    <property type="match status" value="1"/>
</dbReference>